<sequence>MAQRFDIGFLLYPQLTQLDMTGPAQVLGRMPGARLHFIWKRLEPVSDDLGLVFQPTATFADAPALDMICVPGGYGCAAMMRDEEVLSWLRQAAADARFVTSVCTGSLILAAAGLLEGRRSACHWSWRDRLAAFGAEPVAERVVEDGRFLSGGGVTAGIDFAFRIAERLHGRDVAERIQLALEYDPAPLGGGTPETARPEILESTLQAMTANGMEDRLAEVDRIAEAYRARRERSEER</sequence>
<dbReference type="InterPro" id="IPR052158">
    <property type="entry name" value="INH-QAR"/>
</dbReference>
<dbReference type="InterPro" id="IPR029062">
    <property type="entry name" value="Class_I_gatase-like"/>
</dbReference>
<reference evidence="2 3" key="1">
    <citation type="journal article" date="2013" name="Genome Announc.">
        <title>Draft Genome Sequence of Strain JLT2015T, Belonging to the Family Sphingomonadaceae of the Alphaproteobacteria.</title>
        <authorList>
            <person name="Tang K."/>
            <person name="Liu K."/>
            <person name="Li S."/>
            <person name="Jiao N."/>
        </authorList>
    </citation>
    <scope>NUCLEOTIDE SEQUENCE [LARGE SCALE GENOMIC DNA]</scope>
    <source>
        <strain evidence="2 3">JLT2015</strain>
    </source>
</reference>
<comment type="caution">
    <text evidence="2">The sequence shown here is derived from an EMBL/GenBank/DDBJ whole genome shotgun (WGS) entry which is preliminary data.</text>
</comment>
<dbReference type="CDD" id="cd03139">
    <property type="entry name" value="GATase1_PfpI_2"/>
    <property type="match status" value="1"/>
</dbReference>
<dbReference type="SUPFAM" id="SSF52317">
    <property type="entry name" value="Class I glutamine amidotransferase-like"/>
    <property type="match status" value="1"/>
</dbReference>
<dbReference type="Gene3D" id="3.40.50.880">
    <property type="match status" value="1"/>
</dbReference>
<evidence type="ECO:0000259" key="1">
    <source>
        <dbReference type="Pfam" id="PF01965"/>
    </source>
</evidence>
<protein>
    <submittedName>
        <fullName evidence="2">Isonitrile hydratase</fullName>
    </submittedName>
</protein>
<dbReference type="InterPro" id="IPR002818">
    <property type="entry name" value="DJ-1/PfpI"/>
</dbReference>
<dbReference type="AlphaFoldDB" id="M2T694"/>
<dbReference type="Pfam" id="PF01965">
    <property type="entry name" value="DJ-1_PfpI"/>
    <property type="match status" value="1"/>
</dbReference>
<evidence type="ECO:0000313" key="3">
    <source>
        <dbReference type="Proteomes" id="UP000011717"/>
    </source>
</evidence>
<accession>M2T694</accession>
<name>M2T694_9SPHN</name>
<dbReference type="EMBL" id="AMRV01000010">
    <property type="protein sequence ID" value="EMD82024.1"/>
    <property type="molecule type" value="Genomic_DNA"/>
</dbReference>
<dbReference type="PANTHER" id="PTHR43130">
    <property type="entry name" value="ARAC-FAMILY TRANSCRIPTIONAL REGULATOR"/>
    <property type="match status" value="1"/>
</dbReference>
<dbReference type="OrthoDB" id="186587at2"/>
<evidence type="ECO:0000313" key="2">
    <source>
        <dbReference type="EMBL" id="EMD82024.1"/>
    </source>
</evidence>
<dbReference type="PANTHER" id="PTHR43130:SF2">
    <property type="entry name" value="DJ-1_PFPI DOMAIN-CONTAINING PROTEIN"/>
    <property type="match status" value="1"/>
</dbReference>
<proteinExistence type="predicted"/>
<gene>
    <name evidence="2" type="ORF">C725_2512</name>
</gene>
<dbReference type="Proteomes" id="UP000011717">
    <property type="component" value="Unassembled WGS sequence"/>
</dbReference>
<dbReference type="GO" id="GO:0006355">
    <property type="term" value="P:regulation of DNA-templated transcription"/>
    <property type="evidence" value="ECO:0007669"/>
    <property type="project" value="TreeGrafter"/>
</dbReference>
<organism evidence="2 3">
    <name type="scientific">Pacificimonas flava</name>
    <dbReference type="NCBI Taxonomy" id="1234595"/>
    <lineage>
        <taxon>Bacteria</taxon>
        <taxon>Pseudomonadati</taxon>
        <taxon>Pseudomonadota</taxon>
        <taxon>Alphaproteobacteria</taxon>
        <taxon>Sphingomonadales</taxon>
        <taxon>Sphingosinicellaceae</taxon>
        <taxon>Pacificimonas</taxon>
    </lineage>
</organism>
<dbReference type="RefSeq" id="WP_008603423.1">
    <property type="nucleotide sequence ID" value="NZ_AMRV01000010.1"/>
</dbReference>
<feature type="domain" description="DJ-1/PfpI" evidence="1">
    <location>
        <begin position="9"/>
        <end position="166"/>
    </location>
</feature>
<keyword evidence="3" id="KW-1185">Reference proteome</keyword>